<feature type="binding site" evidence="4">
    <location>
        <position position="131"/>
    </location>
    <ligand>
        <name>NAD(+)</name>
        <dbReference type="ChEBI" id="CHEBI:57540"/>
    </ligand>
</feature>
<dbReference type="GO" id="GO:0046872">
    <property type="term" value="F:metal ion binding"/>
    <property type="evidence" value="ECO:0007669"/>
    <property type="project" value="UniProtKB-KW"/>
</dbReference>
<organism evidence="6 7">
    <name type="scientific">Corynebacterium diphtheriae</name>
    <dbReference type="NCBI Taxonomy" id="1717"/>
    <lineage>
        <taxon>Bacteria</taxon>
        <taxon>Bacillati</taxon>
        <taxon>Actinomycetota</taxon>
        <taxon>Actinomycetes</taxon>
        <taxon>Mycobacteriales</taxon>
        <taxon>Corynebacteriaceae</taxon>
        <taxon>Corynebacterium</taxon>
    </lineage>
</organism>
<sequence length="358" mass="38899">MPYSLQLPGYSIGESAYEEIDAIVSTYGSSVVVIGGKTALEKSRPRLEAALAHSGIEVVDWIVYGHNCTYERVDALCAMPTVQQADMIFGVGGGRAVDTVKVVANRLGKPLFAFPTLGSNCAAATNLSVVYKDDDSLAGYDFQRGPCHHVFIDTTVIAQSPVELLWAGIADGMSKECEVKLQSRGRNLSHAPLMGRNVCSAVTPALMDFGLQALEDCRAGRSSQAIEEVALAIIMTCGYVSNMTVDPGQAYYYNSSLAHAFYNSSTAFPECVGKHLHGEIVSYGVLALLQYDGDMETKRRYVEFYKQMGFPLTLADLDLQESDIPELVSHVPATTEWKTGDFDLERFAQAIIDAQVFA</sequence>
<dbReference type="PIRSF" id="PIRSF000112">
    <property type="entry name" value="Glycerol_dehydrogenase"/>
    <property type="match status" value="1"/>
</dbReference>
<keyword evidence="2" id="KW-0560">Oxidoreductase</keyword>
<feature type="binding site" evidence="3">
    <location>
        <position position="259"/>
    </location>
    <ligand>
        <name>glycerol</name>
        <dbReference type="ChEBI" id="CHEBI:17754"/>
    </ligand>
</feature>
<dbReference type="Pfam" id="PF00465">
    <property type="entry name" value="Fe-ADH"/>
    <property type="match status" value="1"/>
</dbReference>
<dbReference type="InterPro" id="IPR016205">
    <property type="entry name" value="Glycerol_DH"/>
</dbReference>
<reference evidence="6 7" key="1">
    <citation type="submission" date="2020-02" db="EMBL/GenBank/DDBJ databases">
        <authorList>
            <person name="Brisse S."/>
        </authorList>
    </citation>
    <scope>NUCLEOTIDE SEQUENCE [LARGE SCALE GENOMIC DNA]</scope>
    <source>
        <strain evidence="6">CIP107547</strain>
    </source>
</reference>
<comment type="caution">
    <text evidence="6">The sequence shown here is derived from an EMBL/GenBank/DDBJ whole genome shotgun (WGS) entry which is preliminary data.</text>
</comment>
<evidence type="ECO:0000256" key="4">
    <source>
        <dbReference type="PIRSR" id="PIRSR000112-3"/>
    </source>
</evidence>
<dbReference type="InterPro" id="IPR001670">
    <property type="entry name" value="ADH_Fe/GldA"/>
</dbReference>
<feature type="binding site" evidence="4">
    <location>
        <begin position="94"/>
        <end position="98"/>
    </location>
    <ligand>
        <name>NAD(+)</name>
        <dbReference type="ChEBI" id="CHEBI:57540"/>
    </ligand>
</feature>
<evidence type="ECO:0000313" key="6">
    <source>
        <dbReference type="EMBL" id="CAB0595404.1"/>
    </source>
</evidence>
<dbReference type="AlphaFoldDB" id="A0A0D6GVI4"/>
<feature type="binding site" evidence="4">
    <location>
        <position position="125"/>
    </location>
    <ligand>
        <name>NAD(+)</name>
        <dbReference type="ChEBI" id="CHEBI:57540"/>
    </ligand>
</feature>
<evidence type="ECO:0000256" key="1">
    <source>
        <dbReference type="ARBA" id="ARBA00022723"/>
    </source>
</evidence>
<evidence type="ECO:0000256" key="2">
    <source>
        <dbReference type="ARBA" id="ARBA00023002"/>
    </source>
</evidence>
<feature type="binding site" evidence="3">
    <location>
        <position position="171"/>
    </location>
    <ligand>
        <name>glycerol</name>
        <dbReference type="ChEBI" id="CHEBI:17754"/>
    </ligand>
</feature>
<dbReference type="GeneID" id="29421965"/>
<keyword evidence="3" id="KW-0862">Zinc</keyword>
<dbReference type="GO" id="GO:0016614">
    <property type="term" value="F:oxidoreductase activity, acting on CH-OH group of donors"/>
    <property type="evidence" value="ECO:0007669"/>
    <property type="project" value="InterPro"/>
</dbReference>
<dbReference type="Proteomes" id="UP000480222">
    <property type="component" value="Unassembled WGS sequence"/>
</dbReference>
<dbReference type="KEGG" id="cdip:ERS451417_01899"/>
<evidence type="ECO:0000256" key="3">
    <source>
        <dbReference type="PIRSR" id="PIRSR000112-1"/>
    </source>
</evidence>
<dbReference type="CDD" id="cd08171">
    <property type="entry name" value="GlyDH-like"/>
    <property type="match status" value="1"/>
</dbReference>
<dbReference type="Gene3D" id="1.20.1090.10">
    <property type="entry name" value="Dehydroquinate synthase-like - alpha domain"/>
    <property type="match status" value="1"/>
</dbReference>
<feature type="domain" description="Alcohol dehydrogenase iron-type/glycerol dehydrogenase GldA" evidence="5">
    <location>
        <begin position="10"/>
        <end position="135"/>
    </location>
</feature>
<protein>
    <submittedName>
        <fullName evidence="6">Iron-containing alcohol dehydrogenase family protein</fullName>
    </submittedName>
</protein>
<feature type="binding site" evidence="4">
    <location>
        <position position="127"/>
    </location>
    <ligand>
        <name>NAD(+)</name>
        <dbReference type="ChEBI" id="CHEBI:57540"/>
    </ligand>
</feature>
<name>A0A0D6GVI4_CORDP</name>
<comment type="cofactor">
    <cofactor evidence="3">
        <name>Zn(2+)</name>
        <dbReference type="ChEBI" id="CHEBI:29105"/>
    </cofactor>
    <text evidence="3">Binds 1 zinc ion per subunit.</text>
</comment>
<dbReference type="Gene3D" id="3.40.50.1970">
    <property type="match status" value="1"/>
</dbReference>
<dbReference type="RefSeq" id="WP_014319285.1">
    <property type="nucleotide sequence ID" value="NZ_CP040520.1"/>
</dbReference>
<dbReference type="SUPFAM" id="SSF56796">
    <property type="entry name" value="Dehydroquinate synthase-like"/>
    <property type="match status" value="1"/>
</dbReference>
<feature type="binding site" evidence="3">
    <location>
        <position position="277"/>
    </location>
    <ligand>
        <name>glycerol</name>
        <dbReference type="ChEBI" id="CHEBI:17754"/>
    </ligand>
</feature>
<gene>
    <name evidence="6" type="ORF">CIP107547_00967</name>
</gene>
<dbReference type="EMBL" id="CADDAV010000012">
    <property type="protein sequence ID" value="CAB0595404.1"/>
    <property type="molecule type" value="Genomic_DNA"/>
</dbReference>
<accession>A0A0D6GVI4</accession>
<dbReference type="PANTHER" id="PTHR43616:SF3">
    <property type="entry name" value="HYDROXYCARBOXYLATE DEHYDROGENASE A"/>
    <property type="match status" value="1"/>
</dbReference>
<keyword evidence="1 3" id="KW-0479">Metal-binding</keyword>
<feature type="binding site" evidence="4">
    <location>
        <begin position="116"/>
        <end position="119"/>
    </location>
    <ligand>
        <name>NAD(+)</name>
        <dbReference type="ChEBI" id="CHEBI:57540"/>
    </ligand>
</feature>
<dbReference type="PANTHER" id="PTHR43616">
    <property type="entry name" value="GLYCEROL DEHYDROGENASE"/>
    <property type="match status" value="1"/>
</dbReference>
<evidence type="ECO:0000259" key="5">
    <source>
        <dbReference type="Pfam" id="PF00465"/>
    </source>
</evidence>
<proteinExistence type="predicted"/>
<keyword evidence="4" id="KW-0520">NAD</keyword>
<evidence type="ECO:0000313" key="7">
    <source>
        <dbReference type="Proteomes" id="UP000480222"/>
    </source>
</evidence>